<comment type="subcellular location">
    <subcellularLocation>
        <location evidence="2">Endoplasmic reticulum membrane</location>
        <topology evidence="2">Multi-pass membrane protein</topology>
    </subcellularLocation>
    <subcellularLocation>
        <location evidence="1">Endosome membrane</location>
        <topology evidence="1">Multi-pass membrane protein</topology>
    </subcellularLocation>
    <subcellularLocation>
        <location evidence="3">Golgi apparatus membrane</location>
        <topology evidence="3">Multi-pass membrane protein</topology>
    </subcellularLocation>
    <subcellularLocation>
        <location evidence="16">Postsynaptic cell membrane</location>
        <topology evidence="16">Multi-pass membrane protein</topology>
    </subcellularLocation>
    <subcellularLocation>
        <location evidence="17">Presynaptic cell membrane</location>
        <topology evidence="17">Multi-pass membrane protein</topology>
    </subcellularLocation>
</comment>
<gene>
    <name evidence="21" type="ORF">C7M84_006105</name>
</gene>
<keyword evidence="9 18" id="KW-1133">Transmembrane helix</keyword>
<dbReference type="STRING" id="6689.A0A423TG67"/>
<evidence type="ECO:0000256" key="8">
    <source>
        <dbReference type="ARBA" id="ARBA00022692"/>
    </source>
</evidence>
<dbReference type="InterPro" id="IPR047843">
    <property type="entry name" value="WLS-like_TM"/>
</dbReference>
<dbReference type="PANTHER" id="PTHR13449">
    <property type="entry name" value="INTEGRAL MEMBRANE PROTEIN GPR177"/>
    <property type="match status" value="1"/>
</dbReference>
<dbReference type="AlphaFoldDB" id="A0A423TG67"/>
<keyword evidence="12" id="KW-0770">Synapse</keyword>
<feature type="transmembrane region" description="Helical" evidence="18">
    <location>
        <begin position="335"/>
        <end position="361"/>
    </location>
</feature>
<evidence type="ECO:0000256" key="5">
    <source>
        <dbReference type="ARBA" id="ARBA00015887"/>
    </source>
</evidence>
<comment type="function">
    <text evidence="14">A segment polarity gene required for wingless (wg)-dependent patterning processes, acting in both wg-sending cells and wg-target cells. In non-neuronal cells wls directs wg secretion. The wls traffic loop encompasses the Golgi, the cell surface, an endocytic compartment and a retrograde route leading back to the Golgi, and involves clathrin-mediated endocytosis and the retromer complex (a conserved protein complex consisting of Vps35 and Vps26). In neuronal cells (the larval motorneuron NMJ), the wg signal moves across the synapse via the release of wls-containing exosome-like vesicles. Postsynaptic wls is required for the trafficking of fz2 through the fz2-interacting protein Grip.</text>
</comment>
<evidence type="ECO:0000313" key="21">
    <source>
        <dbReference type="EMBL" id="ROT75357.1"/>
    </source>
</evidence>
<dbReference type="GO" id="GO:0042734">
    <property type="term" value="C:presynaptic membrane"/>
    <property type="evidence" value="ECO:0007669"/>
    <property type="project" value="UniProtKB-SubCell"/>
</dbReference>
<evidence type="ECO:0000256" key="12">
    <source>
        <dbReference type="ARBA" id="ARBA00023257"/>
    </source>
</evidence>
<feature type="transmembrane region" description="Helical" evidence="18">
    <location>
        <begin position="196"/>
        <end position="216"/>
    </location>
</feature>
<dbReference type="InterPro" id="IPR053936">
    <property type="entry name" value="WLS_GOLD"/>
</dbReference>
<evidence type="ECO:0000313" key="22">
    <source>
        <dbReference type="Proteomes" id="UP000283509"/>
    </source>
</evidence>
<dbReference type="GO" id="GO:0000139">
    <property type="term" value="C:Golgi membrane"/>
    <property type="evidence" value="ECO:0007669"/>
    <property type="project" value="UniProtKB-SubCell"/>
</dbReference>
<comment type="similarity">
    <text evidence="4">Belongs to the wntless family.</text>
</comment>
<feature type="transmembrane region" description="Helical" evidence="18">
    <location>
        <begin position="393"/>
        <end position="412"/>
    </location>
</feature>
<keyword evidence="10" id="KW-0333">Golgi apparatus</keyword>
<feature type="transmembrane region" description="Helical" evidence="18">
    <location>
        <begin position="269"/>
        <end position="287"/>
    </location>
</feature>
<organism evidence="21 22">
    <name type="scientific">Penaeus vannamei</name>
    <name type="common">Whiteleg shrimp</name>
    <name type="synonym">Litopenaeus vannamei</name>
    <dbReference type="NCBI Taxonomy" id="6689"/>
    <lineage>
        <taxon>Eukaryota</taxon>
        <taxon>Metazoa</taxon>
        <taxon>Ecdysozoa</taxon>
        <taxon>Arthropoda</taxon>
        <taxon>Crustacea</taxon>
        <taxon>Multicrustacea</taxon>
        <taxon>Malacostraca</taxon>
        <taxon>Eumalacostraca</taxon>
        <taxon>Eucarida</taxon>
        <taxon>Decapoda</taxon>
        <taxon>Dendrobranchiata</taxon>
        <taxon>Penaeoidea</taxon>
        <taxon>Penaeidae</taxon>
        <taxon>Penaeus</taxon>
    </lineage>
</organism>
<evidence type="ECO:0000259" key="19">
    <source>
        <dbReference type="Pfam" id="PF06664"/>
    </source>
</evidence>
<keyword evidence="13" id="KW-0966">Cell projection</keyword>
<feature type="domain" description="Wntless-like transmembrane" evidence="19">
    <location>
        <begin position="190"/>
        <end position="455"/>
    </location>
</feature>
<keyword evidence="8 18" id="KW-0812">Transmembrane</keyword>
<dbReference type="PANTHER" id="PTHR13449:SF2">
    <property type="entry name" value="PROTEIN WNTLESS HOMOLOG"/>
    <property type="match status" value="1"/>
</dbReference>
<dbReference type="GO" id="GO:0016055">
    <property type="term" value="P:Wnt signaling pathway"/>
    <property type="evidence" value="ECO:0007669"/>
    <property type="project" value="UniProtKB-KW"/>
</dbReference>
<keyword evidence="6" id="KW-0217">Developmental protein</keyword>
<evidence type="ECO:0000256" key="11">
    <source>
        <dbReference type="ARBA" id="ARBA00023136"/>
    </source>
</evidence>
<reference evidence="21 22" key="1">
    <citation type="submission" date="2018-04" db="EMBL/GenBank/DDBJ databases">
        <authorList>
            <person name="Zhang X."/>
            <person name="Yuan J."/>
            <person name="Li F."/>
            <person name="Xiang J."/>
        </authorList>
    </citation>
    <scope>NUCLEOTIDE SEQUENCE [LARGE SCALE GENOMIC DNA]</scope>
    <source>
        <tissue evidence="21">Muscle</tissue>
    </source>
</reference>
<dbReference type="EMBL" id="QCYY01001783">
    <property type="protein sequence ID" value="ROT75357.1"/>
    <property type="molecule type" value="Genomic_DNA"/>
</dbReference>
<comment type="caution">
    <text evidence="21">The sequence shown here is derived from an EMBL/GenBank/DDBJ whole genome shotgun (WGS) entry which is preliminary data.</text>
</comment>
<dbReference type="GO" id="GO:0010008">
    <property type="term" value="C:endosome membrane"/>
    <property type="evidence" value="ECO:0007669"/>
    <property type="project" value="UniProtKB-SubCell"/>
</dbReference>
<keyword evidence="7" id="KW-0879">Wnt signaling pathway</keyword>
<evidence type="ECO:0000256" key="18">
    <source>
        <dbReference type="SAM" id="Phobius"/>
    </source>
</evidence>
<evidence type="ECO:0000259" key="20">
    <source>
        <dbReference type="Pfam" id="PF21883"/>
    </source>
</evidence>
<feature type="transmembrane region" description="Helical" evidence="18">
    <location>
        <begin position="432"/>
        <end position="453"/>
    </location>
</feature>
<evidence type="ECO:0000256" key="2">
    <source>
        <dbReference type="ARBA" id="ARBA00004477"/>
    </source>
</evidence>
<dbReference type="OrthoDB" id="5804250at2759"/>
<evidence type="ECO:0000256" key="6">
    <source>
        <dbReference type="ARBA" id="ARBA00022473"/>
    </source>
</evidence>
<dbReference type="Pfam" id="PF06664">
    <property type="entry name" value="WLS-like_TM"/>
    <property type="match status" value="1"/>
</dbReference>
<dbReference type="GO" id="GO:0006886">
    <property type="term" value="P:intracellular protein transport"/>
    <property type="evidence" value="ECO:0007669"/>
    <property type="project" value="TreeGrafter"/>
</dbReference>
<reference evidence="21 22" key="2">
    <citation type="submission" date="2019-01" db="EMBL/GenBank/DDBJ databases">
        <title>The decoding of complex shrimp genome reveals the adaptation for benthos swimmer, frequently molting mechanism and breeding impact on genome.</title>
        <authorList>
            <person name="Sun Y."/>
            <person name="Gao Y."/>
            <person name="Yu Y."/>
        </authorList>
    </citation>
    <scope>NUCLEOTIDE SEQUENCE [LARGE SCALE GENOMIC DNA]</scope>
    <source>
        <tissue evidence="21">Muscle</tissue>
    </source>
</reference>
<keyword evidence="22" id="KW-1185">Reference proteome</keyword>
<dbReference type="GO" id="GO:0045211">
    <property type="term" value="C:postsynaptic membrane"/>
    <property type="evidence" value="ECO:0007669"/>
    <property type="project" value="UniProtKB-SubCell"/>
</dbReference>
<accession>A0A423TG67</accession>
<feature type="domain" description="Wntless GOLD" evidence="20">
    <location>
        <begin position="4"/>
        <end position="189"/>
    </location>
</feature>
<evidence type="ECO:0000256" key="9">
    <source>
        <dbReference type="ARBA" id="ARBA00022989"/>
    </source>
</evidence>
<dbReference type="InterPro" id="IPR009551">
    <property type="entry name" value="Wntless"/>
</dbReference>
<dbReference type="GO" id="GO:0005789">
    <property type="term" value="C:endoplasmic reticulum membrane"/>
    <property type="evidence" value="ECO:0007669"/>
    <property type="project" value="UniProtKB-SubCell"/>
</dbReference>
<evidence type="ECO:0000256" key="4">
    <source>
        <dbReference type="ARBA" id="ARBA00008148"/>
    </source>
</evidence>
<dbReference type="Proteomes" id="UP000283509">
    <property type="component" value="Unassembled WGS sequence"/>
</dbReference>
<evidence type="ECO:0000256" key="1">
    <source>
        <dbReference type="ARBA" id="ARBA00004337"/>
    </source>
</evidence>
<name>A0A423TG67_PENVA</name>
<keyword evidence="11 18" id="KW-0472">Membrane</keyword>
<protein>
    <recommendedName>
        <fullName evidence="5">Protein wntless</fullName>
    </recommendedName>
</protein>
<comment type="subunit">
    <text evidence="15">Interacts with wg; in the Golgi. Interacts with Vps35, a component of the retromer complex; wls stability is regulated by Vps35.</text>
</comment>
<evidence type="ECO:0000256" key="16">
    <source>
        <dbReference type="ARBA" id="ARBA00034104"/>
    </source>
</evidence>
<sequence length="459" mass="52201">MLGTKCIDKNYNSTKWYWRRGKQPCESIGDFDSPIVEEQMITANHIIFSFQIPIPKDGFVLDYSRWQQSLTAALYLDMPYSEGDGPAPDAVMTLDARLGYSDRGDPAGKWTEYASSKEYRHLACSIAQKRPGSMYSCSPVPLFRLGSLHHDFYLLNIRLPVDMFDTSEETGMNTKLGQINDMWVSFIHQNGGFTKVWLSLKTIFFPVVLVTVLWFWRRVAQLPRPPTLLENILVLLGASLSQLNCPLEYLTLALDCPWMPLLNDLRHGFFYATLLPFWLIFIGEHIMTDNKAISRGLYVLGVLLVLSGCLVPFAFDCVHYGRQLSNPFYAQRASGTLAMGMAVLKCILGGVYFCFLSYLIWKAFTDIGRRYQSLANKDQPNELSRPTFKRYRAMMAATHICAALTIIFIVLLRVSEAQATGYENIKLEYTSGFFTGVYGTWNIYTFSLLCLYAPSRIHA</sequence>
<dbReference type="GO" id="GO:0017147">
    <property type="term" value="F:Wnt-protein binding"/>
    <property type="evidence" value="ECO:0007669"/>
    <property type="project" value="InterPro"/>
</dbReference>
<evidence type="ECO:0000256" key="3">
    <source>
        <dbReference type="ARBA" id="ARBA00004653"/>
    </source>
</evidence>
<evidence type="ECO:0000256" key="15">
    <source>
        <dbReference type="ARBA" id="ARBA00025880"/>
    </source>
</evidence>
<feature type="transmembrane region" description="Helical" evidence="18">
    <location>
        <begin position="296"/>
        <end position="315"/>
    </location>
</feature>
<dbReference type="Pfam" id="PF21883">
    <property type="entry name" value="WLS_GOLD"/>
    <property type="match status" value="1"/>
</dbReference>
<dbReference type="GO" id="GO:0061355">
    <property type="term" value="P:Wnt protein secretion"/>
    <property type="evidence" value="ECO:0007669"/>
    <property type="project" value="TreeGrafter"/>
</dbReference>
<evidence type="ECO:0000256" key="17">
    <source>
        <dbReference type="ARBA" id="ARBA00034107"/>
    </source>
</evidence>
<evidence type="ECO:0000256" key="13">
    <source>
        <dbReference type="ARBA" id="ARBA00023273"/>
    </source>
</evidence>
<proteinExistence type="inferred from homology"/>
<keyword evidence="12" id="KW-0628">Postsynaptic cell membrane</keyword>
<evidence type="ECO:0000256" key="7">
    <source>
        <dbReference type="ARBA" id="ARBA00022687"/>
    </source>
</evidence>
<evidence type="ECO:0000256" key="14">
    <source>
        <dbReference type="ARBA" id="ARBA00025339"/>
    </source>
</evidence>
<evidence type="ECO:0000256" key="10">
    <source>
        <dbReference type="ARBA" id="ARBA00023034"/>
    </source>
</evidence>